<dbReference type="EMBL" id="WHWC01000014">
    <property type="protein sequence ID" value="KAG8369710.1"/>
    <property type="molecule type" value="Genomic_DNA"/>
</dbReference>
<evidence type="ECO:0000313" key="2">
    <source>
        <dbReference type="EMBL" id="KAG8369710.1"/>
    </source>
</evidence>
<gene>
    <name evidence="2" type="ORF">BUALT_Bualt14G0042200</name>
</gene>
<sequence>MKASKDQPKQPHIAILPSPGLGHLIPLSELAKKLVLRHNFSVTFIIPTDNTSSHEQAHKAFLQTLPHNNINSIFLPPISFNDLPKDTKIESRISLTVNRSLPALRQTLNALEASNTCFSALVVDILGVFAIDVSKEYNIKPYIFFFSSAMALSLVLNLSKLDQTITYEYKDFLEPIKLLGCIPLEGKDLPDHVQDKTNEAYKFALEKCKKYHFAKGIIVNSFLDLESGAFETLNDGDWFEVPVYPIGPLIQTDSGSSLSLNSNLYCLKWLDEQSDGLVLYISFGSGGTLSHGQLIELALGLEMSEKKFIWVVKSPNENSSNAAFFSIESLKVALRVRVNENGIVDREQIVKLVQGLIGGFEGEKLGKRIRVIKDEAAITWSELGSSEKALDDLACKWIQG</sequence>
<dbReference type="FunFam" id="3.40.50.2000:FF:000054">
    <property type="entry name" value="Glycosyltransferase"/>
    <property type="match status" value="1"/>
</dbReference>
<accession>A0AAV6WLE7</accession>
<keyword evidence="3" id="KW-1185">Reference proteome</keyword>
<dbReference type="AlphaFoldDB" id="A0AAV6WLE7"/>
<reference evidence="2" key="1">
    <citation type="submission" date="2019-10" db="EMBL/GenBank/DDBJ databases">
        <authorList>
            <person name="Zhang R."/>
            <person name="Pan Y."/>
            <person name="Wang J."/>
            <person name="Ma R."/>
            <person name="Yu S."/>
        </authorList>
    </citation>
    <scope>NUCLEOTIDE SEQUENCE</scope>
    <source>
        <strain evidence="2">LA-IB0</strain>
        <tissue evidence="2">Leaf</tissue>
    </source>
</reference>
<evidence type="ECO:0000313" key="3">
    <source>
        <dbReference type="Proteomes" id="UP000826271"/>
    </source>
</evidence>
<protein>
    <submittedName>
        <fullName evidence="2">Uncharacterized protein</fullName>
    </submittedName>
</protein>
<dbReference type="GO" id="GO:0008194">
    <property type="term" value="F:UDP-glycosyltransferase activity"/>
    <property type="evidence" value="ECO:0007669"/>
    <property type="project" value="InterPro"/>
</dbReference>
<dbReference type="CDD" id="cd03784">
    <property type="entry name" value="GT1_Gtf-like"/>
    <property type="match status" value="1"/>
</dbReference>
<dbReference type="InterPro" id="IPR002213">
    <property type="entry name" value="UDP_glucos_trans"/>
</dbReference>
<keyword evidence="1" id="KW-0808">Transferase</keyword>
<dbReference type="PANTHER" id="PTHR48045:SF12">
    <property type="entry name" value="GLYCOSYLTRANSFERASE"/>
    <property type="match status" value="1"/>
</dbReference>
<dbReference type="Proteomes" id="UP000826271">
    <property type="component" value="Unassembled WGS sequence"/>
</dbReference>
<dbReference type="SUPFAM" id="SSF53756">
    <property type="entry name" value="UDP-Glycosyltransferase/glycogen phosphorylase"/>
    <property type="match status" value="1"/>
</dbReference>
<proteinExistence type="predicted"/>
<dbReference type="Gene3D" id="3.40.50.2000">
    <property type="entry name" value="Glycogen Phosphorylase B"/>
    <property type="match status" value="3"/>
</dbReference>
<dbReference type="PANTHER" id="PTHR48045">
    <property type="entry name" value="UDP-GLYCOSYLTRANSFERASE 72B1"/>
    <property type="match status" value="1"/>
</dbReference>
<comment type="caution">
    <text evidence="2">The sequence shown here is derived from an EMBL/GenBank/DDBJ whole genome shotgun (WGS) entry which is preliminary data.</text>
</comment>
<name>A0AAV6WLE7_9LAMI</name>
<evidence type="ECO:0000256" key="1">
    <source>
        <dbReference type="ARBA" id="ARBA00022679"/>
    </source>
</evidence>
<organism evidence="2 3">
    <name type="scientific">Buddleja alternifolia</name>
    <dbReference type="NCBI Taxonomy" id="168488"/>
    <lineage>
        <taxon>Eukaryota</taxon>
        <taxon>Viridiplantae</taxon>
        <taxon>Streptophyta</taxon>
        <taxon>Embryophyta</taxon>
        <taxon>Tracheophyta</taxon>
        <taxon>Spermatophyta</taxon>
        <taxon>Magnoliopsida</taxon>
        <taxon>eudicotyledons</taxon>
        <taxon>Gunneridae</taxon>
        <taxon>Pentapetalae</taxon>
        <taxon>asterids</taxon>
        <taxon>lamiids</taxon>
        <taxon>Lamiales</taxon>
        <taxon>Scrophulariaceae</taxon>
        <taxon>Buddlejeae</taxon>
        <taxon>Buddleja</taxon>
    </lineage>
</organism>